<keyword evidence="2" id="KW-0812">Transmembrane</keyword>
<dbReference type="RefSeq" id="WP_111317630.1">
    <property type="nucleotide sequence ID" value="NZ_BIFX01000001.1"/>
</dbReference>
<keyword evidence="2" id="KW-0472">Membrane</keyword>
<gene>
    <name evidence="3" type="ORF">EI42_00122</name>
</gene>
<dbReference type="EMBL" id="QKUF01000001">
    <property type="protein sequence ID" value="PZW35955.1"/>
    <property type="molecule type" value="Genomic_DNA"/>
</dbReference>
<dbReference type="GO" id="GO:0005886">
    <property type="term" value="C:plasma membrane"/>
    <property type="evidence" value="ECO:0007669"/>
    <property type="project" value="TreeGrafter"/>
</dbReference>
<name>A0A326UDD4_THEHA</name>
<evidence type="ECO:0000256" key="1">
    <source>
        <dbReference type="SAM" id="Coils"/>
    </source>
</evidence>
<reference evidence="3 4" key="1">
    <citation type="submission" date="2018-06" db="EMBL/GenBank/DDBJ databases">
        <title>Genomic Encyclopedia of Archaeal and Bacterial Type Strains, Phase II (KMG-II): from individual species to whole genera.</title>
        <authorList>
            <person name="Goeker M."/>
        </authorList>
    </citation>
    <scope>NUCLEOTIDE SEQUENCE [LARGE SCALE GENOMIC DNA]</scope>
    <source>
        <strain evidence="3 4">ATCC BAA-1881</strain>
    </source>
</reference>
<protein>
    <submittedName>
        <fullName evidence="3">Subunit length determinant protein</fullName>
    </submittedName>
</protein>
<dbReference type="Proteomes" id="UP000248806">
    <property type="component" value="Unassembled WGS sequence"/>
</dbReference>
<comment type="caution">
    <text evidence="3">The sequence shown here is derived from an EMBL/GenBank/DDBJ whole genome shotgun (WGS) entry which is preliminary data.</text>
</comment>
<dbReference type="PANTHER" id="PTHR32309:SF13">
    <property type="entry name" value="FERRIC ENTEROBACTIN TRANSPORT PROTEIN FEPE"/>
    <property type="match status" value="1"/>
</dbReference>
<sequence length="341" mass="38063">MRRTLEEIFRHKLALLLILLIPPLISAVVVYFLPYTYRTTASLWALRRYEVIGSTGVESNLEATPATTQVTALNELLHTRAVALNIARNTNVAATLNLPQDVLSTPSRLDDALYEEITQNVEVKAQGYNMFTVSYANRDPQIAQKVVQAVLQNFSSQSQVLIIAEAQKLLENYKKLLQDAQNELKTAADAEAKFLADHPDLTQDVLRTNPDYASLSNPQYALLHSQTKQAQAKVENIQNSIADLQRQLSSQGKDTDTIFSVIDPPKVPQYHESRTRLYLIAAGVALGLALVSCVIYIVILYRRNRAIYTAQDLHKMSNLPVLMQVPQLAAKAIPVALEQTR</sequence>
<keyword evidence="1" id="KW-0175">Coiled coil</keyword>
<organism evidence="3 4">
    <name type="scientific">Thermosporothrix hazakensis</name>
    <dbReference type="NCBI Taxonomy" id="644383"/>
    <lineage>
        <taxon>Bacteria</taxon>
        <taxon>Bacillati</taxon>
        <taxon>Chloroflexota</taxon>
        <taxon>Ktedonobacteria</taxon>
        <taxon>Ktedonobacterales</taxon>
        <taxon>Thermosporotrichaceae</taxon>
        <taxon>Thermosporothrix</taxon>
    </lineage>
</organism>
<keyword evidence="2" id="KW-1133">Transmembrane helix</keyword>
<evidence type="ECO:0000313" key="3">
    <source>
        <dbReference type="EMBL" id="PZW35955.1"/>
    </source>
</evidence>
<evidence type="ECO:0000313" key="4">
    <source>
        <dbReference type="Proteomes" id="UP000248806"/>
    </source>
</evidence>
<accession>A0A326UDD4</accession>
<feature type="coiled-coil region" evidence="1">
    <location>
        <begin position="227"/>
        <end position="254"/>
    </location>
</feature>
<keyword evidence="4" id="KW-1185">Reference proteome</keyword>
<dbReference type="InterPro" id="IPR050445">
    <property type="entry name" value="Bact_polysacc_biosynth/exp"/>
</dbReference>
<evidence type="ECO:0000256" key="2">
    <source>
        <dbReference type="SAM" id="Phobius"/>
    </source>
</evidence>
<proteinExistence type="predicted"/>
<feature type="coiled-coil region" evidence="1">
    <location>
        <begin position="163"/>
        <end position="193"/>
    </location>
</feature>
<feature type="transmembrane region" description="Helical" evidence="2">
    <location>
        <begin position="277"/>
        <end position="301"/>
    </location>
</feature>
<dbReference type="PANTHER" id="PTHR32309">
    <property type="entry name" value="TYROSINE-PROTEIN KINASE"/>
    <property type="match status" value="1"/>
</dbReference>
<dbReference type="GO" id="GO:0004713">
    <property type="term" value="F:protein tyrosine kinase activity"/>
    <property type="evidence" value="ECO:0007669"/>
    <property type="project" value="TreeGrafter"/>
</dbReference>
<dbReference type="OrthoDB" id="145600at2"/>
<dbReference type="AlphaFoldDB" id="A0A326UDD4"/>